<evidence type="ECO:0000256" key="4">
    <source>
        <dbReference type="ARBA" id="ARBA00023284"/>
    </source>
</evidence>
<dbReference type="InterPro" id="IPR013766">
    <property type="entry name" value="Thioredoxin_domain"/>
</dbReference>
<proteinExistence type="predicted"/>
<dbReference type="SUPFAM" id="SSF52833">
    <property type="entry name" value="Thioredoxin-like"/>
    <property type="match status" value="1"/>
</dbReference>
<evidence type="ECO:0000256" key="2">
    <source>
        <dbReference type="ARBA" id="ARBA00022748"/>
    </source>
</evidence>
<dbReference type="GO" id="GO:0030313">
    <property type="term" value="C:cell envelope"/>
    <property type="evidence" value="ECO:0007669"/>
    <property type="project" value="UniProtKB-SubCell"/>
</dbReference>
<dbReference type="CDD" id="cd02966">
    <property type="entry name" value="TlpA_like_family"/>
    <property type="match status" value="1"/>
</dbReference>
<evidence type="ECO:0000313" key="6">
    <source>
        <dbReference type="EMBL" id="AGA30104.1"/>
    </source>
</evidence>
<dbReference type="GO" id="GO:0016853">
    <property type="term" value="F:isomerase activity"/>
    <property type="evidence" value="ECO:0007669"/>
    <property type="project" value="UniProtKB-KW"/>
</dbReference>
<keyword evidence="6" id="KW-0413">Isomerase</keyword>
<keyword evidence="7" id="KW-1185">Reference proteome</keyword>
<protein>
    <submittedName>
        <fullName evidence="6">Thiol-disulfide isomerase-like thioredoxin</fullName>
    </submittedName>
</protein>
<dbReference type="PROSITE" id="PS51352">
    <property type="entry name" value="THIOREDOXIN_2"/>
    <property type="match status" value="1"/>
</dbReference>
<dbReference type="PANTHER" id="PTHR42852:SF6">
    <property type="entry name" value="THIOL:DISULFIDE INTERCHANGE PROTEIN DSBE"/>
    <property type="match status" value="1"/>
</dbReference>
<dbReference type="InterPro" id="IPR050553">
    <property type="entry name" value="Thioredoxin_ResA/DsbE_sf"/>
</dbReference>
<accession>L0DL32</accession>
<keyword evidence="2" id="KW-0201">Cytochrome c-type biogenesis</keyword>
<keyword evidence="4" id="KW-0676">Redox-active center</keyword>
<dbReference type="PANTHER" id="PTHR42852">
    <property type="entry name" value="THIOL:DISULFIDE INTERCHANGE PROTEIN DSBE"/>
    <property type="match status" value="1"/>
</dbReference>
<evidence type="ECO:0000256" key="3">
    <source>
        <dbReference type="ARBA" id="ARBA00023157"/>
    </source>
</evidence>
<reference evidence="6 7" key="1">
    <citation type="submission" date="2012-02" db="EMBL/GenBank/DDBJ databases">
        <title>Complete sequence of chromosome of Singulisphaera acidiphila DSM 18658.</title>
        <authorList>
            <consortium name="US DOE Joint Genome Institute (JGI-PGF)"/>
            <person name="Lucas S."/>
            <person name="Copeland A."/>
            <person name="Lapidus A."/>
            <person name="Glavina del Rio T."/>
            <person name="Dalin E."/>
            <person name="Tice H."/>
            <person name="Bruce D."/>
            <person name="Goodwin L."/>
            <person name="Pitluck S."/>
            <person name="Peters L."/>
            <person name="Ovchinnikova G."/>
            <person name="Chertkov O."/>
            <person name="Kyrpides N."/>
            <person name="Mavromatis K."/>
            <person name="Ivanova N."/>
            <person name="Brettin T."/>
            <person name="Detter J.C."/>
            <person name="Han C."/>
            <person name="Larimer F."/>
            <person name="Land M."/>
            <person name="Hauser L."/>
            <person name="Markowitz V."/>
            <person name="Cheng J.-F."/>
            <person name="Hugenholtz P."/>
            <person name="Woyke T."/>
            <person name="Wu D."/>
            <person name="Tindall B."/>
            <person name="Pomrenke H."/>
            <person name="Brambilla E."/>
            <person name="Klenk H.-P."/>
            <person name="Eisen J.A."/>
        </authorList>
    </citation>
    <scope>NUCLEOTIDE SEQUENCE [LARGE SCALE GENOMIC DNA]</scope>
    <source>
        <strain evidence="7">ATCC BAA-1392 / DSM 18658 / VKM B-2454 / MOB10</strain>
    </source>
</reference>
<evidence type="ECO:0000313" key="7">
    <source>
        <dbReference type="Proteomes" id="UP000010798"/>
    </source>
</evidence>
<organism evidence="6 7">
    <name type="scientific">Singulisphaera acidiphila (strain ATCC BAA-1392 / DSM 18658 / VKM B-2454 / MOB10)</name>
    <dbReference type="NCBI Taxonomy" id="886293"/>
    <lineage>
        <taxon>Bacteria</taxon>
        <taxon>Pseudomonadati</taxon>
        <taxon>Planctomycetota</taxon>
        <taxon>Planctomycetia</taxon>
        <taxon>Isosphaerales</taxon>
        <taxon>Isosphaeraceae</taxon>
        <taxon>Singulisphaera</taxon>
    </lineage>
</organism>
<dbReference type="EMBL" id="CP003364">
    <property type="protein sequence ID" value="AGA30104.1"/>
    <property type="molecule type" value="Genomic_DNA"/>
</dbReference>
<feature type="domain" description="Thioredoxin" evidence="5">
    <location>
        <begin position="404"/>
        <end position="551"/>
    </location>
</feature>
<evidence type="ECO:0000259" key="5">
    <source>
        <dbReference type="PROSITE" id="PS51352"/>
    </source>
</evidence>
<dbReference type="STRING" id="886293.Sinac_5993"/>
<dbReference type="KEGG" id="saci:Sinac_5993"/>
<dbReference type="PROSITE" id="PS00194">
    <property type="entry name" value="THIOREDOXIN_1"/>
    <property type="match status" value="1"/>
</dbReference>
<dbReference type="InterPro" id="IPR013740">
    <property type="entry name" value="Redoxin"/>
</dbReference>
<gene>
    <name evidence="6" type="ordered locus">Sinac_5993</name>
</gene>
<dbReference type="Gene3D" id="3.40.30.10">
    <property type="entry name" value="Glutaredoxin"/>
    <property type="match status" value="1"/>
</dbReference>
<comment type="subcellular location">
    <subcellularLocation>
        <location evidence="1">Cell envelope</location>
    </subcellularLocation>
</comment>
<name>L0DL32_SINAD</name>
<dbReference type="Pfam" id="PF08534">
    <property type="entry name" value="Redoxin"/>
    <property type="match status" value="1"/>
</dbReference>
<dbReference type="HOGENOM" id="CLU_491661_0_0_0"/>
<dbReference type="GO" id="GO:0017004">
    <property type="term" value="P:cytochrome complex assembly"/>
    <property type="evidence" value="ECO:0007669"/>
    <property type="project" value="UniProtKB-KW"/>
</dbReference>
<dbReference type="eggNOG" id="COG0526">
    <property type="taxonomic scope" value="Bacteria"/>
</dbReference>
<dbReference type="InterPro" id="IPR036249">
    <property type="entry name" value="Thioredoxin-like_sf"/>
</dbReference>
<sequence length="554" mass="61943">MEVRARDEAGLPIKDFEIQLYGPPNTSPEAFGVDGLAVLTDSELKTWNHGDLIVSAPGFASTIREFGPVNELRKLDVPLKRGTKVRLRVRDWVGKPIPPTLMPLPQVYLLRHRKDAWFSFALGDPETRADTVERTNFLKVHREDDGDFAFHIPTDQTEPLYFGFSHPDVLRYFEKGPVPASDLTGGVWDVVLPQPATLDASLKASRGAGEKTPFASGRYHLSQIIPEQTDSGPILETGTLKDPEWRSTIPRLAPGAYNFYIQTTPSEGMNTRLNLEAQVGEFRDQRKLDLKPGEHATLTLDPPPFNPDAWRGKLSATVIVNPAGDRTLKDEEYRVSYILPNYGYLPVAKGMLGSEGKIVLENLAPSGSNPFGGQYTVDVAGEPLGHFNLKDKPERQEFPFRIPLQSGDLAADSEVQDLETSKPVRISDFRGRVVFLEFWATWCGPCREPRQKLDALGKRHGKDWGNDVALIAIGTDNDREVLRRHVQQNGLTNIRNFWSPQDHPEQASSAYAAYSISRVPTAFLIGRDGRILWRGHPQSLEVESKIEELLAQDR</sequence>
<evidence type="ECO:0000256" key="1">
    <source>
        <dbReference type="ARBA" id="ARBA00004196"/>
    </source>
</evidence>
<keyword evidence="3" id="KW-1015">Disulfide bond</keyword>
<dbReference type="InterPro" id="IPR017937">
    <property type="entry name" value="Thioredoxin_CS"/>
</dbReference>
<dbReference type="Proteomes" id="UP000010798">
    <property type="component" value="Chromosome"/>
</dbReference>
<dbReference type="OrthoDB" id="750178at2"/>
<dbReference type="AlphaFoldDB" id="L0DL32"/>